<name>H8KSF9_SOLCM</name>
<dbReference type="Proteomes" id="UP000007590">
    <property type="component" value="Chromosome"/>
</dbReference>
<dbReference type="EMBL" id="CP003349">
    <property type="protein sequence ID" value="AFD08067.1"/>
    <property type="molecule type" value="Genomic_DNA"/>
</dbReference>
<dbReference type="Pfam" id="PF04972">
    <property type="entry name" value="BON"/>
    <property type="match status" value="2"/>
</dbReference>
<reference evidence="3" key="1">
    <citation type="submission" date="2012-02" db="EMBL/GenBank/DDBJ databases">
        <title>The complete genome of Solitalea canadensis DSM 3403.</title>
        <authorList>
            <consortium name="US DOE Joint Genome Institute (JGI-PGF)"/>
            <person name="Lucas S."/>
            <person name="Copeland A."/>
            <person name="Lapidus A."/>
            <person name="Glavina del Rio T."/>
            <person name="Dalin E."/>
            <person name="Tice H."/>
            <person name="Bruce D."/>
            <person name="Goodwin L."/>
            <person name="Pitluck S."/>
            <person name="Peters L."/>
            <person name="Ovchinnikova G."/>
            <person name="Lu M."/>
            <person name="Kyrpides N."/>
            <person name="Mavromatis K."/>
            <person name="Ivanova N."/>
            <person name="Brettin T."/>
            <person name="Detter J.C."/>
            <person name="Han C."/>
            <person name="Larimer F."/>
            <person name="Land M."/>
            <person name="Hauser L."/>
            <person name="Markowitz V."/>
            <person name="Cheng J.-F."/>
            <person name="Hugenholtz P."/>
            <person name="Woyke T."/>
            <person name="Wu D."/>
            <person name="Spring S."/>
            <person name="Schroeder M."/>
            <person name="Kopitz M."/>
            <person name="Brambilla E."/>
            <person name="Klenk H.-P."/>
            <person name="Eisen J.A."/>
        </authorList>
    </citation>
    <scope>NUCLEOTIDE SEQUENCE</scope>
    <source>
        <strain evidence="3">DSM 3403</strain>
    </source>
</reference>
<sequence>MRSKISNWLPSVLILLLTTAILTSCGPKDSEISSEVNKTITAYGPNVSATVEKGVVTLIGEVNDESSKTALEASVKGIKGVKSVVNNTTVKPAPAPEPTVTINPDDVLKTTIENSFTQKGITGVSFAIADGVVTLTGKVKKDDLMKVMQAVNEAKPRKVVNQLTIVK</sequence>
<accession>H8KSF9</accession>
<dbReference type="OrthoDB" id="1097785at2"/>
<evidence type="ECO:0000256" key="1">
    <source>
        <dbReference type="SAM" id="SignalP"/>
    </source>
</evidence>
<dbReference type="RefSeq" id="WP_014681293.1">
    <property type="nucleotide sequence ID" value="NC_017770.1"/>
</dbReference>
<evidence type="ECO:0000313" key="3">
    <source>
        <dbReference type="EMBL" id="AFD08067.1"/>
    </source>
</evidence>
<feature type="signal peptide" evidence="1">
    <location>
        <begin position="1"/>
        <end position="25"/>
    </location>
</feature>
<feature type="chain" id="PRO_5003615254" evidence="1">
    <location>
        <begin position="26"/>
        <end position="167"/>
    </location>
</feature>
<protein>
    <submittedName>
        <fullName evidence="3">Putative periplasmic or secreted lipoprotein</fullName>
    </submittedName>
</protein>
<organism evidence="3 4">
    <name type="scientific">Solitalea canadensis (strain ATCC 29591 / DSM 3403 / JCM 21819 / LMG 8368 / NBRC 15130 / NCIMB 12057 / USAM 9D)</name>
    <name type="common">Flexibacter canadensis</name>
    <dbReference type="NCBI Taxonomy" id="929556"/>
    <lineage>
        <taxon>Bacteria</taxon>
        <taxon>Pseudomonadati</taxon>
        <taxon>Bacteroidota</taxon>
        <taxon>Sphingobacteriia</taxon>
        <taxon>Sphingobacteriales</taxon>
        <taxon>Sphingobacteriaceae</taxon>
        <taxon>Solitalea</taxon>
    </lineage>
</organism>
<keyword evidence="4" id="KW-1185">Reference proteome</keyword>
<dbReference type="PROSITE" id="PS51257">
    <property type="entry name" value="PROKAR_LIPOPROTEIN"/>
    <property type="match status" value="1"/>
</dbReference>
<dbReference type="STRING" id="929556.Solca_3050"/>
<dbReference type="PROSITE" id="PS50914">
    <property type="entry name" value="BON"/>
    <property type="match status" value="1"/>
</dbReference>
<feature type="domain" description="BON" evidence="2">
    <location>
        <begin position="24"/>
        <end position="92"/>
    </location>
</feature>
<dbReference type="eggNOG" id="COG2823">
    <property type="taxonomic scope" value="Bacteria"/>
</dbReference>
<dbReference type="AlphaFoldDB" id="H8KSF9"/>
<evidence type="ECO:0000259" key="2">
    <source>
        <dbReference type="PROSITE" id="PS50914"/>
    </source>
</evidence>
<dbReference type="HOGENOM" id="CLU_134907_0_0_10"/>
<dbReference type="KEGG" id="scn:Solca_3050"/>
<dbReference type="InterPro" id="IPR007055">
    <property type="entry name" value="BON_dom"/>
</dbReference>
<keyword evidence="3" id="KW-0449">Lipoprotein</keyword>
<gene>
    <name evidence="3" type="ordered locus">Solca_3050</name>
</gene>
<dbReference type="Gene3D" id="3.40.1520.20">
    <property type="match status" value="1"/>
</dbReference>
<keyword evidence="1" id="KW-0732">Signal</keyword>
<evidence type="ECO:0000313" key="4">
    <source>
        <dbReference type="Proteomes" id="UP000007590"/>
    </source>
</evidence>
<proteinExistence type="predicted"/>